<evidence type="ECO:0000313" key="3">
    <source>
        <dbReference type="Proteomes" id="UP000295765"/>
    </source>
</evidence>
<reference evidence="2 3" key="1">
    <citation type="submission" date="2019-03" db="EMBL/GenBank/DDBJ databases">
        <title>Genomic Encyclopedia of Type Strains, Phase IV (KMG-IV): sequencing the most valuable type-strain genomes for metagenomic binning, comparative biology and taxonomic classification.</title>
        <authorList>
            <person name="Goeker M."/>
        </authorList>
    </citation>
    <scope>NUCLEOTIDE SEQUENCE [LARGE SCALE GENOMIC DNA]</scope>
    <source>
        <strain evidence="2 3">DSM 25287</strain>
    </source>
</reference>
<keyword evidence="3" id="KW-1185">Reference proteome</keyword>
<keyword evidence="1" id="KW-0472">Membrane</keyword>
<dbReference type="EMBL" id="SLWY01000007">
    <property type="protein sequence ID" value="TCO81763.1"/>
    <property type="molecule type" value="Genomic_DNA"/>
</dbReference>
<proteinExistence type="predicted"/>
<dbReference type="Proteomes" id="UP000295765">
    <property type="component" value="Unassembled WGS sequence"/>
</dbReference>
<organism evidence="2 3">
    <name type="scientific">Plasticicumulans lactativorans</name>
    <dbReference type="NCBI Taxonomy" id="1133106"/>
    <lineage>
        <taxon>Bacteria</taxon>
        <taxon>Pseudomonadati</taxon>
        <taxon>Pseudomonadota</taxon>
        <taxon>Gammaproteobacteria</taxon>
        <taxon>Candidatus Competibacteraceae</taxon>
        <taxon>Plasticicumulans</taxon>
    </lineage>
</organism>
<gene>
    <name evidence="2" type="ORF">EV699_107157</name>
</gene>
<feature type="transmembrane region" description="Helical" evidence="1">
    <location>
        <begin position="71"/>
        <end position="99"/>
    </location>
</feature>
<evidence type="ECO:0000313" key="2">
    <source>
        <dbReference type="EMBL" id="TCO81763.1"/>
    </source>
</evidence>
<accession>A0A4R2L533</accession>
<feature type="transmembrane region" description="Helical" evidence="1">
    <location>
        <begin position="153"/>
        <end position="172"/>
    </location>
</feature>
<dbReference type="AlphaFoldDB" id="A0A4R2L533"/>
<feature type="transmembrane region" description="Helical" evidence="1">
    <location>
        <begin position="119"/>
        <end position="141"/>
    </location>
</feature>
<name>A0A4R2L533_9GAMM</name>
<comment type="caution">
    <text evidence="2">The sequence shown here is derived from an EMBL/GenBank/DDBJ whole genome shotgun (WGS) entry which is preliminary data.</text>
</comment>
<feature type="transmembrane region" description="Helical" evidence="1">
    <location>
        <begin position="178"/>
        <end position="200"/>
    </location>
</feature>
<sequence length="208" mass="21792">MSTRWSGSLLLLAGLLFGTFMFFHPPNNPVGAQNPAWAPVHVAWLVSYLLMLFGLQGLGPMLRAAAGRFGVLAWTVALLSVALSLPIAAWDAFIVPFLAVHAPDLIVQVEETSPELPVVTFRMLFFLTVITFSLGFVLLGVALGRLSTPLRGAALPMALGAPVFWAGAVIFSEGPTGNAVTLVGAVLFGAGLARLGYALLQRPAGAGP</sequence>
<keyword evidence="1" id="KW-1133">Transmembrane helix</keyword>
<dbReference type="RefSeq" id="WP_243662592.1">
    <property type="nucleotide sequence ID" value="NZ_SLWY01000007.1"/>
</dbReference>
<protein>
    <submittedName>
        <fullName evidence="2">Uncharacterized protein</fullName>
    </submittedName>
</protein>
<feature type="transmembrane region" description="Helical" evidence="1">
    <location>
        <begin position="42"/>
        <end position="59"/>
    </location>
</feature>
<keyword evidence="1" id="KW-0812">Transmembrane</keyword>
<evidence type="ECO:0000256" key="1">
    <source>
        <dbReference type="SAM" id="Phobius"/>
    </source>
</evidence>